<comment type="caution">
    <text evidence="1">The sequence shown here is derived from an EMBL/GenBank/DDBJ whole genome shotgun (WGS) entry which is preliminary data.</text>
</comment>
<reference evidence="1 2" key="1">
    <citation type="submission" date="2018-06" db="EMBL/GenBank/DDBJ databases">
        <title>Comparative genomics reveals the genomic features of Rhizophagus irregularis, R. cerebriforme, R. diaphanum and Gigaspora rosea, and their symbiotic lifestyle signature.</title>
        <authorList>
            <person name="Morin E."/>
            <person name="San Clemente H."/>
            <person name="Chen E.C.H."/>
            <person name="De La Providencia I."/>
            <person name="Hainaut M."/>
            <person name="Kuo A."/>
            <person name="Kohler A."/>
            <person name="Murat C."/>
            <person name="Tang N."/>
            <person name="Roy S."/>
            <person name="Loubradou J."/>
            <person name="Henrissat B."/>
            <person name="Grigoriev I.V."/>
            <person name="Corradi N."/>
            <person name="Roux C."/>
            <person name="Martin F.M."/>
        </authorList>
    </citation>
    <scope>NUCLEOTIDE SEQUENCE [LARGE SCALE GENOMIC DNA]</scope>
    <source>
        <strain evidence="1 2">DAOM 194757</strain>
    </source>
</reference>
<dbReference type="Proteomes" id="UP000266673">
    <property type="component" value="Unassembled WGS sequence"/>
</dbReference>
<name>A0A397W1N4_9GLOM</name>
<keyword evidence="2" id="KW-1185">Reference proteome</keyword>
<sequence length="130" mass="15246">MTGIVIKILDLYYVLEEPFDKDNVVFEEEDQVEANKPDEEDDGRIIVEKVDEFRRIAKWSNKEKECADIEFAEKTTYEVKKLVDIKESLDISNKEKAYGCQKLADINDVKEMIQVGYWYRDEIEVKKGIG</sequence>
<accession>A0A397W1N4</accession>
<dbReference type="AlphaFoldDB" id="A0A397W1N4"/>
<gene>
    <name evidence="1" type="ORF">C2G38_2160341</name>
</gene>
<proteinExistence type="predicted"/>
<evidence type="ECO:0000313" key="2">
    <source>
        <dbReference type="Proteomes" id="UP000266673"/>
    </source>
</evidence>
<organism evidence="1 2">
    <name type="scientific">Gigaspora rosea</name>
    <dbReference type="NCBI Taxonomy" id="44941"/>
    <lineage>
        <taxon>Eukaryota</taxon>
        <taxon>Fungi</taxon>
        <taxon>Fungi incertae sedis</taxon>
        <taxon>Mucoromycota</taxon>
        <taxon>Glomeromycotina</taxon>
        <taxon>Glomeromycetes</taxon>
        <taxon>Diversisporales</taxon>
        <taxon>Gigasporaceae</taxon>
        <taxon>Gigaspora</taxon>
    </lineage>
</organism>
<evidence type="ECO:0000313" key="1">
    <source>
        <dbReference type="EMBL" id="RIB27507.1"/>
    </source>
</evidence>
<dbReference type="EMBL" id="QKWP01000096">
    <property type="protein sequence ID" value="RIB27507.1"/>
    <property type="molecule type" value="Genomic_DNA"/>
</dbReference>
<protein>
    <submittedName>
        <fullName evidence="1">Uncharacterized protein</fullName>
    </submittedName>
</protein>